<keyword evidence="1" id="KW-1133">Transmembrane helix</keyword>
<evidence type="ECO:0000313" key="2">
    <source>
        <dbReference type="EMBL" id="AUO15642.1"/>
    </source>
</evidence>
<reference evidence="3" key="1">
    <citation type="submission" date="2016-09" db="EMBL/GenBank/DDBJ databases">
        <title>Genomics of Clostridium taeniosporum, an organism which forms endospores with ribbon-like appendages.</title>
        <authorList>
            <person name="Walker J.R."/>
        </authorList>
    </citation>
    <scope>NUCLEOTIDE SEQUENCE [LARGE SCALE GENOMIC DNA]</scope>
    <source>
        <strain evidence="3">1/k</strain>
    </source>
</reference>
<evidence type="ECO:0000256" key="1">
    <source>
        <dbReference type="SAM" id="Phobius"/>
    </source>
</evidence>
<feature type="transmembrane region" description="Helical" evidence="1">
    <location>
        <begin position="12"/>
        <end position="32"/>
    </location>
</feature>
<dbReference type="RefSeq" id="WP_105165931.1">
    <property type="nucleotide sequence ID" value="NZ_CP017253.2"/>
</dbReference>
<dbReference type="Proteomes" id="UP000094652">
    <property type="component" value="Chromosome"/>
</dbReference>
<accession>A0A2I6SDI3</accession>
<keyword evidence="3" id="KW-1185">Reference proteome</keyword>
<name>A0A2I6SDI3_9CLOT</name>
<dbReference type="OrthoDB" id="1913401at2"/>
<keyword evidence="1" id="KW-0812">Transmembrane</keyword>
<sequence>MLNKKEKGFTLVETILAMTLTIVILGMIFQMFNTNKKIISYVDIKSTLQAEGRAIQENLSKIGMEASSIDYIEDSLDSDYLVDDKQQKKVKLIKFTVLNEDSSRSEFEIKKQKNELYISEYRVIIIDGKEEKKKISTKKLSSNINKINIEVKENKSAQMDFTLSKKKIDYTVNVKVTFRNR</sequence>
<dbReference type="KEGG" id="ctae:BGI42_13120"/>
<keyword evidence="1" id="KW-0472">Membrane</keyword>
<gene>
    <name evidence="2" type="ORF">BGI42_13120</name>
</gene>
<dbReference type="Pfam" id="PF07963">
    <property type="entry name" value="N_methyl"/>
    <property type="match status" value="1"/>
</dbReference>
<organism evidence="2 3">
    <name type="scientific">Clostridium taeniosporum</name>
    <dbReference type="NCBI Taxonomy" id="394958"/>
    <lineage>
        <taxon>Bacteria</taxon>
        <taxon>Bacillati</taxon>
        <taxon>Bacillota</taxon>
        <taxon>Clostridia</taxon>
        <taxon>Eubacteriales</taxon>
        <taxon>Clostridiaceae</taxon>
        <taxon>Clostridium</taxon>
    </lineage>
</organism>
<dbReference type="AlphaFoldDB" id="A0A2I6SDI3"/>
<dbReference type="InterPro" id="IPR012902">
    <property type="entry name" value="N_methyl_site"/>
</dbReference>
<dbReference type="PROSITE" id="PS00409">
    <property type="entry name" value="PROKAR_NTER_METHYL"/>
    <property type="match status" value="1"/>
</dbReference>
<dbReference type="EMBL" id="CP017253">
    <property type="protein sequence ID" value="AUO15642.1"/>
    <property type="molecule type" value="Genomic_DNA"/>
</dbReference>
<evidence type="ECO:0000313" key="3">
    <source>
        <dbReference type="Proteomes" id="UP000094652"/>
    </source>
</evidence>
<protein>
    <submittedName>
        <fullName evidence="2">Prepilin-type cleavage/methylation domain-containing protein</fullName>
    </submittedName>
</protein>
<proteinExistence type="predicted"/>